<dbReference type="Pfam" id="PF04978">
    <property type="entry name" value="MST"/>
    <property type="match status" value="1"/>
</dbReference>
<dbReference type="InterPro" id="IPR007061">
    <property type="entry name" value="MST-like"/>
</dbReference>
<dbReference type="SUPFAM" id="SSF109854">
    <property type="entry name" value="DinB/YfiT-like putative metalloenzymes"/>
    <property type="match status" value="1"/>
</dbReference>
<dbReference type="EMBL" id="FNUC01000004">
    <property type="protein sequence ID" value="SEF15409.1"/>
    <property type="molecule type" value="Genomic_DNA"/>
</dbReference>
<dbReference type="STRING" id="561176.SAMN04488561_4950"/>
<reference evidence="2" key="1">
    <citation type="submission" date="2016-10" db="EMBL/GenBank/DDBJ databases">
        <authorList>
            <person name="Varghese N."/>
            <person name="Submissions S."/>
        </authorList>
    </citation>
    <scope>NUCLEOTIDE SEQUENCE [LARGE SCALE GENOMIC DNA]</scope>
    <source>
        <strain evidence="2">DSM 45237</strain>
    </source>
</reference>
<protein>
    <recommendedName>
        <fullName evidence="3">DinB superfamily protein</fullName>
    </recommendedName>
</protein>
<dbReference type="Gene3D" id="1.20.120.450">
    <property type="entry name" value="dinb family like domain"/>
    <property type="match status" value="1"/>
</dbReference>
<evidence type="ECO:0000313" key="2">
    <source>
        <dbReference type="Proteomes" id="UP000181980"/>
    </source>
</evidence>
<dbReference type="AlphaFoldDB" id="A0A1H5PNY8"/>
<gene>
    <name evidence="1" type="ORF">SAMN04488561_4950</name>
</gene>
<dbReference type="OrthoDB" id="4548523at2"/>
<dbReference type="Proteomes" id="UP000181980">
    <property type="component" value="Unassembled WGS sequence"/>
</dbReference>
<proteinExistence type="predicted"/>
<organism evidence="1 2">
    <name type="scientific">Jiangella alba</name>
    <dbReference type="NCBI Taxonomy" id="561176"/>
    <lineage>
        <taxon>Bacteria</taxon>
        <taxon>Bacillati</taxon>
        <taxon>Actinomycetota</taxon>
        <taxon>Actinomycetes</taxon>
        <taxon>Jiangellales</taxon>
        <taxon>Jiangellaceae</taxon>
        <taxon>Jiangella</taxon>
    </lineage>
</organism>
<dbReference type="RefSeq" id="WP_069109210.1">
    <property type="nucleotide sequence ID" value="NZ_FNUC01000004.1"/>
</dbReference>
<accession>A0A1H5PNY8</accession>
<name>A0A1H5PNY8_9ACTN</name>
<evidence type="ECO:0000313" key="1">
    <source>
        <dbReference type="EMBL" id="SEF15409.1"/>
    </source>
</evidence>
<sequence>MTDADSVVPLERVVPPLHAGEREALVLRLDFLRETIVNKVAGLSLAQATTAPVPPSTLTPAGIVRHLMGVERWWFAFTFAALPEVTDPWAGDDGGFELEPGETLAAIVRSYLAECARSNELIATHSLDDVARREGHEFDLRYAVLQLVEETARHCGHLDLLREAIDGTVGT</sequence>
<evidence type="ECO:0008006" key="3">
    <source>
        <dbReference type="Google" id="ProtNLM"/>
    </source>
</evidence>
<dbReference type="InterPro" id="IPR034660">
    <property type="entry name" value="DinB/YfiT-like"/>
</dbReference>
<keyword evidence="2" id="KW-1185">Reference proteome</keyword>